<dbReference type="AlphaFoldDB" id="A0A4S2D9Z3"/>
<sequence length="71" mass="8279">MSNIQMSEKELKILQERTNIARGLWLSMETTLPEMRVKNILKEVFNAGFKCGFEEAQSILNEIGYEIKKKE</sequence>
<accession>A0A4S2D9Z3</accession>
<organism evidence="1 2">
    <name type="scientific">Bacteroides caecimuris</name>
    <dbReference type="NCBI Taxonomy" id="1796613"/>
    <lineage>
        <taxon>Bacteria</taxon>
        <taxon>Pseudomonadati</taxon>
        <taxon>Bacteroidota</taxon>
        <taxon>Bacteroidia</taxon>
        <taxon>Bacteroidales</taxon>
        <taxon>Bacteroidaceae</taxon>
        <taxon>Bacteroides</taxon>
    </lineage>
</organism>
<gene>
    <name evidence="1" type="ORF">E5353_07045</name>
</gene>
<evidence type="ECO:0000313" key="2">
    <source>
        <dbReference type="Proteomes" id="UP000309566"/>
    </source>
</evidence>
<protein>
    <submittedName>
        <fullName evidence="1">Uncharacterized protein</fullName>
    </submittedName>
</protein>
<dbReference type="RefSeq" id="WP_135999371.1">
    <property type="nucleotide sequence ID" value="NZ_CAJUNY010000010.1"/>
</dbReference>
<dbReference type="Proteomes" id="UP000309566">
    <property type="component" value="Unassembled WGS sequence"/>
</dbReference>
<proteinExistence type="predicted"/>
<reference evidence="1 2" key="1">
    <citation type="submission" date="2019-04" db="EMBL/GenBank/DDBJ databases">
        <title>Microbes associate with the intestines of laboratory mice.</title>
        <authorList>
            <person name="Navarre W."/>
            <person name="Wong E."/>
            <person name="Huang K."/>
            <person name="Tropini C."/>
            <person name="Ng K."/>
            <person name="Yu B."/>
        </authorList>
    </citation>
    <scope>NUCLEOTIDE SEQUENCE [LARGE SCALE GENOMIC DNA]</scope>
    <source>
        <strain evidence="1 2">NM63_1-25</strain>
    </source>
</reference>
<dbReference type="EMBL" id="SRYX01000020">
    <property type="protein sequence ID" value="TGY38245.1"/>
    <property type="molecule type" value="Genomic_DNA"/>
</dbReference>
<evidence type="ECO:0000313" key="1">
    <source>
        <dbReference type="EMBL" id="TGY38245.1"/>
    </source>
</evidence>
<comment type="caution">
    <text evidence="1">The sequence shown here is derived from an EMBL/GenBank/DDBJ whole genome shotgun (WGS) entry which is preliminary data.</text>
</comment>
<name>A0A4S2D9Z3_9BACE</name>